<evidence type="ECO:0000256" key="3">
    <source>
        <dbReference type="ARBA" id="ARBA00023125"/>
    </source>
</evidence>
<dbReference type="PANTHER" id="PTHR47424:SF3">
    <property type="entry name" value="REGULATORY PROTEIN GAL4"/>
    <property type="match status" value="1"/>
</dbReference>
<evidence type="ECO:0000313" key="9">
    <source>
        <dbReference type="Proteomes" id="UP001152024"/>
    </source>
</evidence>
<keyword evidence="9" id="KW-1185">Reference proteome</keyword>
<dbReference type="Gene3D" id="4.10.240.10">
    <property type="entry name" value="Zn(2)-C6 fungal-type DNA-binding domain"/>
    <property type="match status" value="1"/>
</dbReference>
<evidence type="ECO:0000313" key="8">
    <source>
        <dbReference type="EMBL" id="KAJ4138460.1"/>
    </source>
</evidence>
<feature type="region of interest" description="Disordered" evidence="6">
    <location>
        <begin position="1"/>
        <end position="30"/>
    </location>
</feature>
<feature type="domain" description="Zn(2)-C6 fungal-type" evidence="7">
    <location>
        <begin position="36"/>
        <end position="66"/>
    </location>
</feature>
<evidence type="ECO:0000256" key="4">
    <source>
        <dbReference type="ARBA" id="ARBA00023163"/>
    </source>
</evidence>
<keyword evidence="5" id="KW-0539">Nucleus</keyword>
<evidence type="ECO:0000256" key="1">
    <source>
        <dbReference type="ARBA" id="ARBA00022723"/>
    </source>
</evidence>
<dbReference type="InterPro" id="IPR007219">
    <property type="entry name" value="XnlR_reg_dom"/>
</dbReference>
<reference evidence="8" key="1">
    <citation type="submission" date="2022-09" db="EMBL/GenBank/DDBJ databases">
        <title>Fusarium specimens isolated from Avocado Roots.</title>
        <authorList>
            <person name="Stajich J."/>
            <person name="Roper C."/>
            <person name="Heimlech-Rivalta G."/>
        </authorList>
    </citation>
    <scope>NUCLEOTIDE SEQUENCE</scope>
    <source>
        <strain evidence="8">CF00095</strain>
    </source>
</reference>
<dbReference type="PANTHER" id="PTHR47424">
    <property type="entry name" value="REGULATORY PROTEIN GAL4"/>
    <property type="match status" value="1"/>
</dbReference>
<sequence>MAPPSNDNASDHSRSHSQSQSHSQTPASKRRRIALACTTCRLRKSRCDGTRPTCSSCVSLGFDCHYEPGESTANVIVRKEYMSDMDTRLSNLEQLYQRLNYVLEGHVSACNAPGDAQYRLSNPSPRTEEQPNAILPRATCLEEPQVEDATANGMAMTFIEEHTSAFFGGSSNVNFTRLLLRAVNHIRSPVKLHGVTAASTCSQELDESNMSKASQSYANPLVPSPGVGPQAMTTLPSSQEMERMLDIYFDTGGHVFPFIHRESLMKTYLSCRENGWTKVRRTFLGTLNVIFATVANVDRDAVPSARERQEKANTYFRRATDLCGELSKQVISLEIVQYLVLVVIHCQGAQRSVQAWNVHALAVSSAMALGLHSTQARAGFDELEAEYGRRTWIVIYCMDKVLSVAFGRPAIVPDEYMVDRLSTSPKLALPSPDASGTDIDIPGAFLAVSFRLYQIMSGSLKQQYGGNIDNAEPDLDDMMSLQASGQFRKQLRVWAASLPPDLRLCETKSKMLQENSQLNRLRVILTMRYHNINILIHRPLLSSTIRHLFGGSGDQMSLGNPSYLVQLIMGEAHECIRSAQSTIELIHGIITANQSGNNNLGVGYYTLYYVFTASLVILGRILWSQHAQGATDETALEICKSLIEQVVTIFQKLDHDNSLVLSCSRYISKMLEVCTAEDTATATQHEGSDDPSSISSPRFNHQPTYASAPNQLETMMHLGFGDMEMLHMYSSEIYDPILFEGLDRASGESTSTRNIE</sequence>
<keyword evidence="2" id="KW-0805">Transcription regulation</keyword>
<accession>A0ABQ8RN10</accession>
<dbReference type="SMART" id="SM00906">
    <property type="entry name" value="Fungal_trans"/>
    <property type="match status" value="1"/>
</dbReference>
<keyword evidence="4" id="KW-0804">Transcription</keyword>
<evidence type="ECO:0000256" key="5">
    <source>
        <dbReference type="ARBA" id="ARBA00023242"/>
    </source>
</evidence>
<dbReference type="Pfam" id="PF00172">
    <property type="entry name" value="Zn_clus"/>
    <property type="match status" value="1"/>
</dbReference>
<dbReference type="InterPro" id="IPR051127">
    <property type="entry name" value="Fungal_SecMet_Regulators"/>
</dbReference>
<gene>
    <name evidence="8" type="ORF">NW768_002294</name>
</gene>
<dbReference type="InterPro" id="IPR001138">
    <property type="entry name" value="Zn2Cys6_DnaBD"/>
</dbReference>
<evidence type="ECO:0000256" key="6">
    <source>
        <dbReference type="SAM" id="MobiDB-lite"/>
    </source>
</evidence>
<evidence type="ECO:0000259" key="7">
    <source>
        <dbReference type="PROSITE" id="PS50048"/>
    </source>
</evidence>
<dbReference type="SUPFAM" id="SSF57701">
    <property type="entry name" value="Zn2/Cys6 DNA-binding domain"/>
    <property type="match status" value="1"/>
</dbReference>
<organism evidence="8 9">
    <name type="scientific">Fusarium equiseti</name>
    <name type="common">Fusarium scirpi</name>
    <dbReference type="NCBI Taxonomy" id="61235"/>
    <lineage>
        <taxon>Eukaryota</taxon>
        <taxon>Fungi</taxon>
        <taxon>Dikarya</taxon>
        <taxon>Ascomycota</taxon>
        <taxon>Pezizomycotina</taxon>
        <taxon>Sordariomycetes</taxon>
        <taxon>Hypocreomycetidae</taxon>
        <taxon>Hypocreales</taxon>
        <taxon>Nectriaceae</taxon>
        <taxon>Fusarium</taxon>
        <taxon>Fusarium incarnatum-equiseti species complex</taxon>
    </lineage>
</organism>
<dbReference type="Pfam" id="PF04082">
    <property type="entry name" value="Fungal_trans"/>
    <property type="match status" value="1"/>
</dbReference>
<dbReference type="CDD" id="cd00067">
    <property type="entry name" value="GAL4"/>
    <property type="match status" value="1"/>
</dbReference>
<dbReference type="Proteomes" id="UP001152024">
    <property type="component" value="Unassembled WGS sequence"/>
</dbReference>
<protein>
    <recommendedName>
        <fullName evidence="7">Zn(2)-C6 fungal-type domain-containing protein</fullName>
    </recommendedName>
</protein>
<feature type="region of interest" description="Disordered" evidence="6">
    <location>
        <begin position="682"/>
        <end position="705"/>
    </location>
</feature>
<dbReference type="EMBL" id="JAOQBH010000003">
    <property type="protein sequence ID" value="KAJ4138460.1"/>
    <property type="molecule type" value="Genomic_DNA"/>
</dbReference>
<proteinExistence type="predicted"/>
<comment type="caution">
    <text evidence="8">The sequence shown here is derived from an EMBL/GenBank/DDBJ whole genome shotgun (WGS) entry which is preliminary data.</text>
</comment>
<evidence type="ECO:0000256" key="2">
    <source>
        <dbReference type="ARBA" id="ARBA00023015"/>
    </source>
</evidence>
<dbReference type="InterPro" id="IPR036864">
    <property type="entry name" value="Zn2-C6_fun-type_DNA-bd_sf"/>
</dbReference>
<dbReference type="SMART" id="SM00066">
    <property type="entry name" value="GAL4"/>
    <property type="match status" value="1"/>
</dbReference>
<dbReference type="CDD" id="cd12148">
    <property type="entry name" value="fungal_TF_MHR"/>
    <property type="match status" value="1"/>
</dbReference>
<keyword evidence="1" id="KW-0479">Metal-binding</keyword>
<name>A0ABQ8RN10_FUSEQ</name>
<dbReference type="PROSITE" id="PS00463">
    <property type="entry name" value="ZN2_CY6_FUNGAL_1"/>
    <property type="match status" value="1"/>
</dbReference>
<dbReference type="PROSITE" id="PS50048">
    <property type="entry name" value="ZN2_CY6_FUNGAL_2"/>
    <property type="match status" value="1"/>
</dbReference>
<keyword evidence="3" id="KW-0238">DNA-binding</keyword>